<evidence type="ECO:0000256" key="5">
    <source>
        <dbReference type="SAM" id="Coils"/>
    </source>
</evidence>
<sequence>MQSAVIQFSQTLERWVASRGFQGAVIAVIVLSALSIGAKTYQLPAWLEQTLALLDGAITVFFALELTLRLVAHGGRLSFFKNGWNLFDTVIVLVSLLPLSSADTVLLARLLRIFRVLRLVSLVPELRHLINALIKSIPKMGYIALLMFVFFYIYAALGSTLFAELEPRLWQDVSVAMLTLFRVATFDDWNNVMYVTLEAYPLAWIYFISFIFLNAFIFLNMMVGVILDVMTQETQEATEATPLATADSKEQELAQISQEMARLSQRLAQLQQR</sequence>
<keyword evidence="9" id="KW-1185">Reference proteome</keyword>
<feature type="transmembrane region" description="Helical" evidence="6">
    <location>
        <begin position="203"/>
        <end position="227"/>
    </location>
</feature>
<evidence type="ECO:0000256" key="6">
    <source>
        <dbReference type="SAM" id="Phobius"/>
    </source>
</evidence>
<accession>A0A1M5XZM7</accession>
<feature type="coiled-coil region" evidence="5">
    <location>
        <begin position="246"/>
        <end position="273"/>
    </location>
</feature>
<protein>
    <submittedName>
        <fullName evidence="8">Voltage-gated sodium channel</fullName>
    </submittedName>
</protein>
<dbReference type="PANTHER" id="PTHR10037:SF230">
    <property type="entry name" value="CA[2+]-CHANNEL PROTEIN ALPHA[[1]] SUBUNIT T, ISOFORM F"/>
    <property type="match status" value="1"/>
</dbReference>
<comment type="subcellular location">
    <subcellularLocation>
        <location evidence="1">Membrane</location>
        <topology evidence="1">Multi-pass membrane protein</topology>
    </subcellularLocation>
</comment>
<dbReference type="RefSeq" id="WP_067664879.1">
    <property type="nucleotide sequence ID" value="NZ_FQXG01000006.1"/>
</dbReference>
<evidence type="ECO:0000313" key="9">
    <source>
        <dbReference type="Proteomes" id="UP000184268"/>
    </source>
</evidence>
<dbReference type="Proteomes" id="UP000184268">
    <property type="component" value="Unassembled WGS sequence"/>
</dbReference>
<evidence type="ECO:0000259" key="7">
    <source>
        <dbReference type="Pfam" id="PF00520"/>
    </source>
</evidence>
<keyword evidence="5" id="KW-0175">Coiled coil</keyword>
<name>A0A1M5XZM7_9GAMM</name>
<dbReference type="Gene3D" id="1.20.120.350">
    <property type="entry name" value="Voltage-gated potassium channels. Chain C"/>
    <property type="match status" value="1"/>
</dbReference>
<dbReference type="GO" id="GO:0005248">
    <property type="term" value="F:voltage-gated sodium channel activity"/>
    <property type="evidence" value="ECO:0007669"/>
    <property type="project" value="TreeGrafter"/>
</dbReference>
<keyword evidence="3 6" id="KW-1133">Transmembrane helix</keyword>
<keyword evidence="4 6" id="KW-0472">Membrane</keyword>
<dbReference type="InterPro" id="IPR005821">
    <property type="entry name" value="Ion_trans_dom"/>
</dbReference>
<dbReference type="SUPFAM" id="SSF81324">
    <property type="entry name" value="Voltage-gated potassium channels"/>
    <property type="match status" value="1"/>
</dbReference>
<keyword evidence="8" id="KW-0407">Ion channel</keyword>
<evidence type="ECO:0000256" key="2">
    <source>
        <dbReference type="ARBA" id="ARBA00022692"/>
    </source>
</evidence>
<evidence type="ECO:0000256" key="1">
    <source>
        <dbReference type="ARBA" id="ARBA00004141"/>
    </source>
</evidence>
<gene>
    <name evidence="8" type="ORF">SAMN02745129_3801</name>
</gene>
<dbReference type="InterPro" id="IPR027359">
    <property type="entry name" value="Volt_channel_dom_sf"/>
</dbReference>
<dbReference type="GO" id="GO:0086010">
    <property type="term" value="P:membrane depolarization during action potential"/>
    <property type="evidence" value="ECO:0007669"/>
    <property type="project" value="TreeGrafter"/>
</dbReference>
<dbReference type="EMBL" id="FQXG01000006">
    <property type="protein sequence ID" value="SHI04733.1"/>
    <property type="molecule type" value="Genomic_DNA"/>
</dbReference>
<dbReference type="OrthoDB" id="5297065at2"/>
<dbReference type="InterPro" id="IPR043203">
    <property type="entry name" value="VGCC_Ca_Na"/>
</dbReference>
<dbReference type="GO" id="GO:0001518">
    <property type="term" value="C:voltage-gated sodium channel complex"/>
    <property type="evidence" value="ECO:0007669"/>
    <property type="project" value="TreeGrafter"/>
</dbReference>
<keyword evidence="8" id="KW-0406">Ion transport</keyword>
<proteinExistence type="predicted"/>
<reference evidence="8 9" key="1">
    <citation type="submission" date="2016-11" db="EMBL/GenBank/DDBJ databases">
        <authorList>
            <person name="Jaros S."/>
            <person name="Januszkiewicz K."/>
            <person name="Wedrychowicz H."/>
        </authorList>
    </citation>
    <scope>NUCLEOTIDE SEQUENCE [LARGE SCALE GENOMIC DNA]</scope>
    <source>
        <strain evidence="8 9">DSM 16917</strain>
    </source>
</reference>
<dbReference type="Pfam" id="PF00520">
    <property type="entry name" value="Ion_trans"/>
    <property type="match status" value="1"/>
</dbReference>
<keyword evidence="8" id="KW-0813">Transport</keyword>
<feature type="transmembrane region" description="Helical" evidence="6">
    <location>
        <begin position="50"/>
        <end position="70"/>
    </location>
</feature>
<dbReference type="GO" id="GO:0070509">
    <property type="term" value="P:calcium ion import"/>
    <property type="evidence" value="ECO:0007669"/>
    <property type="project" value="TreeGrafter"/>
</dbReference>
<feature type="domain" description="Ion transport" evidence="7">
    <location>
        <begin position="21"/>
        <end position="237"/>
    </location>
</feature>
<dbReference type="GO" id="GO:0008332">
    <property type="term" value="F:low voltage-gated calcium channel activity"/>
    <property type="evidence" value="ECO:0007669"/>
    <property type="project" value="TreeGrafter"/>
</dbReference>
<evidence type="ECO:0000313" key="8">
    <source>
        <dbReference type="EMBL" id="SHI04733.1"/>
    </source>
</evidence>
<feature type="transmembrane region" description="Helical" evidence="6">
    <location>
        <begin position="90"/>
        <end position="111"/>
    </location>
</feature>
<dbReference type="PANTHER" id="PTHR10037">
    <property type="entry name" value="VOLTAGE-GATED CATION CHANNEL CALCIUM AND SODIUM"/>
    <property type="match status" value="1"/>
</dbReference>
<evidence type="ECO:0000256" key="4">
    <source>
        <dbReference type="ARBA" id="ARBA00023136"/>
    </source>
</evidence>
<dbReference type="AlphaFoldDB" id="A0A1M5XZM7"/>
<organism evidence="8 9">
    <name type="scientific">Ferrimonas marina</name>
    <dbReference type="NCBI Taxonomy" id="299255"/>
    <lineage>
        <taxon>Bacteria</taxon>
        <taxon>Pseudomonadati</taxon>
        <taxon>Pseudomonadota</taxon>
        <taxon>Gammaproteobacteria</taxon>
        <taxon>Alteromonadales</taxon>
        <taxon>Ferrimonadaceae</taxon>
        <taxon>Ferrimonas</taxon>
    </lineage>
</organism>
<feature type="transmembrane region" description="Helical" evidence="6">
    <location>
        <begin position="142"/>
        <end position="163"/>
    </location>
</feature>
<dbReference type="STRING" id="299255.SAMN02745129_3801"/>
<evidence type="ECO:0000256" key="3">
    <source>
        <dbReference type="ARBA" id="ARBA00022989"/>
    </source>
</evidence>
<dbReference type="Gene3D" id="1.10.287.70">
    <property type="match status" value="1"/>
</dbReference>
<keyword evidence="2 6" id="KW-0812">Transmembrane</keyword>
<feature type="transmembrane region" description="Helical" evidence="6">
    <location>
        <begin position="20"/>
        <end position="38"/>
    </location>
</feature>